<dbReference type="AlphaFoldDB" id="A0A921HV03"/>
<name>A0A921HV03_9LACO</name>
<keyword evidence="1" id="KW-0812">Transmembrane</keyword>
<proteinExistence type="predicted"/>
<evidence type="ECO:0000313" key="3">
    <source>
        <dbReference type="Proteomes" id="UP000747013"/>
    </source>
</evidence>
<feature type="transmembrane region" description="Helical" evidence="1">
    <location>
        <begin position="12"/>
        <end position="30"/>
    </location>
</feature>
<sequence>MMPPVPIFINNWVAWIAAITAISVALWQIVKLVITITKFTQTVDELTISVQELTKSSSSDHNKMFRKLKTHDNMLHDHGLRLRDIEHDVEDIKKKGDN</sequence>
<organism evidence="2 3">
    <name type="scientific">Companilactobacillus farciminis</name>
    <dbReference type="NCBI Taxonomy" id="1612"/>
    <lineage>
        <taxon>Bacteria</taxon>
        <taxon>Bacillati</taxon>
        <taxon>Bacillota</taxon>
        <taxon>Bacilli</taxon>
        <taxon>Lactobacillales</taxon>
        <taxon>Lactobacillaceae</taxon>
        <taxon>Companilactobacillus</taxon>
    </lineage>
</organism>
<gene>
    <name evidence="2" type="ORF">K8V88_12205</name>
</gene>
<keyword evidence="1" id="KW-1133">Transmembrane helix</keyword>
<evidence type="ECO:0000313" key="2">
    <source>
        <dbReference type="EMBL" id="HJF88188.1"/>
    </source>
</evidence>
<evidence type="ECO:0000256" key="1">
    <source>
        <dbReference type="SAM" id="Phobius"/>
    </source>
</evidence>
<accession>A0A921HV03</accession>
<dbReference type="Proteomes" id="UP000747013">
    <property type="component" value="Unassembled WGS sequence"/>
</dbReference>
<protein>
    <submittedName>
        <fullName evidence="2">Uncharacterized protein</fullName>
    </submittedName>
</protein>
<reference evidence="2" key="2">
    <citation type="submission" date="2021-09" db="EMBL/GenBank/DDBJ databases">
        <authorList>
            <person name="Gilroy R."/>
        </authorList>
    </citation>
    <scope>NUCLEOTIDE SEQUENCE</scope>
    <source>
        <strain evidence="2">7886</strain>
    </source>
</reference>
<dbReference type="EMBL" id="DYWC01000284">
    <property type="protein sequence ID" value="HJF88188.1"/>
    <property type="molecule type" value="Genomic_DNA"/>
</dbReference>
<keyword evidence="1" id="KW-0472">Membrane</keyword>
<reference evidence="2" key="1">
    <citation type="journal article" date="2021" name="PeerJ">
        <title>Extensive microbial diversity within the chicken gut microbiome revealed by metagenomics and culture.</title>
        <authorList>
            <person name="Gilroy R."/>
            <person name="Ravi A."/>
            <person name="Getino M."/>
            <person name="Pursley I."/>
            <person name="Horton D.L."/>
            <person name="Alikhan N.F."/>
            <person name="Baker D."/>
            <person name="Gharbi K."/>
            <person name="Hall N."/>
            <person name="Watson M."/>
            <person name="Adriaenssens E.M."/>
            <person name="Foster-Nyarko E."/>
            <person name="Jarju S."/>
            <person name="Secka A."/>
            <person name="Antonio M."/>
            <person name="Oren A."/>
            <person name="Chaudhuri R.R."/>
            <person name="La Ragione R."/>
            <person name="Hildebrand F."/>
            <person name="Pallen M.J."/>
        </authorList>
    </citation>
    <scope>NUCLEOTIDE SEQUENCE</scope>
    <source>
        <strain evidence="2">7886</strain>
    </source>
</reference>
<comment type="caution">
    <text evidence="2">The sequence shown here is derived from an EMBL/GenBank/DDBJ whole genome shotgun (WGS) entry which is preliminary data.</text>
</comment>